<dbReference type="InterPro" id="IPR014710">
    <property type="entry name" value="RmlC-like_jellyroll"/>
</dbReference>
<evidence type="ECO:0000256" key="1">
    <source>
        <dbReference type="ARBA" id="ARBA00001298"/>
    </source>
</evidence>
<evidence type="ECO:0000256" key="2">
    <source>
        <dbReference type="ARBA" id="ARBA00001997"/>
    </source>
</evidence>
<dbReference type="InterPro" id="IPR000888">
    <property type="entry name" value="RmlC-like"/>
</dbReference>
<keyword evidence="9" id="KW-1185">Reference proteome</keyword>
<dbReference type="CDD" id="cd00438">
    <property type="entry name" value="cupin_RmlC"/>
    <property type="match status" value="1"/>
</dbReference>
<gene>
    <name evidence="8" type="ORF">ACFSSE_07380</name>
</gene>
<comment type="caution">
    <text evidence="8">The sequence shown here is derived from an EMBL/GenBank/DDBJ whole genome shotgun (WGS) entry which is preliminary data.</text>
</comment>
<reference evidence="9" key="1">
    <citation type="journal article" date="2019" name="Int. J. Syst. Evol. Microbiol.">
        <title>The Global Catalogue of Microorganisms (GCM) 10K type strain sequencing project: providing services to taxonomists for standard genome sequencing and annotation.</title>
        <authorList>
            <consortium name="The Broad Institute Genomics Platform"/>
            <consortium name="The Broad Institute Genome Sequencing Center for Infectious Disease"/>
            <person name="Wu L."/>
            <person name="Ma J."/>
        </authorList>
    </citation>
    <scope>NUCLEOTIDE SEQUENCE [LARGE SCALE GENOMIC DNA]</scope>
    <source>
        <strain evidence="9">KCTC 42456</strain>
    </source>
</reference>
<evidence type="ECO:0000256" key="5">
    <source>
        <dbReference type="ARBA" id="ARBA00029758"/>
    </source>
</evidence>
<sequence length="178" mass="20359">MIIESTFISDLYLIKLNQISDLRGSFTKTIHKETFDTYSIDSNFTESFYSKSHKNVIRGMHFQIPPDDHSKLVYLISGSILDVILDIRKESPTYGKFFSIVITADNPQAIYIGKGLAHGFKSLEDNSVVEYHTTTSHSKQNETGIKYSSFGFDWGSENDILSERDLNFKNFIDFNSPF</sequence>
<evidence type="ECO:0000256" key="4">
    <source>
        <dbReference type="ARBA" id="ARBA00019595"/>
    </source>
</evidence>
<dbReference type="RefSeq" id="WP_379047550.1">
    <property type="nucleotide sequence ID" value="NZ_JBHSKW010000067.1"/>
</dbReference>
<dbReference type="SUPFAM" id="SSF51182">
    <property type="entry name" value="RmlC-like cupins"/>
    <property type="match status" value="1"/>
</dbReference>
<dbReference type="PANTHER" id="PTHR21047:SF2">
    <property type="entry name" value="THYMIDINE DIPHOSPHO-4-KETO-RHAMNOSE 3,5-EPIMERASE"/>
    <property type="match status" value="1"/>
</dbReference>
<comment type="catalytic activity">
    <reaction evidence="1">
        <text>dTDP-4-dehydro-6-deoxy-alpha-D-glucose = dTDP-4-dehydro-beta-L-rhamnose</text>
        <dbReference type="Rhea" id="RHEA:16969"/>
        <dbReference type="ChEBI" id="CHEBI:57649"/>
        <dbReference type="ChEBI" id="CHEBI:62830"/>
        <dbReference type="EC" id="5.1.3.13"/>
    </reaction>
</comment>
<dbReference type="Pfam" id="PF00908">
    <property type="entry name" value="dTDP_sugar_isom"/>
    <property type="match status" value="1"/>
</dbReference>
<dbReference type="EC" id="5.1.3.13" evidence="3"/>
<protein>
    <recommendedName>
        <fullName evidence="4">dTDP-4-dehydrorhamnose 3,5-epimerase</fullName>
        <ecNumber evidence="3">5.1.3.13</ecNumber>
    </recommendedName>
    <alternativeName>
        <fullName evidence="6">Thymidine diphospho-4-keto-rhamnose 3,5-epimerase</fullName>
    </alternativeName>
    <alternativeName>
        <fullName evidence="5">dTDP-4-keto-6-deoxyglucose 3,5-epimerase</fullName>
    </alternativeName>
    <alternativeName>
        <fullName evidence="7">dTDP-6-deoxy-D-xylo-4-hexulose 3,5-epimerase</fullName>
    </alternativeName>
</protein>
<evidence type="ECO:0000256" key="7">
    <source>
        <dbReference type="ARBA" id="ARBA00033311"/>
    </source>
</evidence>
<comment type="function">
    <text evidence="2">Catalyzes the epimerization of the C3' and C5'positions of dTDP-6-deoxy-D-xylo-4-hexulose, forming dTDP-6-deoxy-L-lyxo-4-hexulose.</text>
</comment>
<proteinExistence type="predicted"/>
<evidence type="ECO:0000313" key="9">
    <source>
        <dbReference type="Proteomes" id="UP001597546"/>
    </source>
</evidence>
<dbReference type="PANTHER" id="PTHR21047">
    <property type="entry name" value="DTDP-6-DEOXY-D-GLUCOSE-3,5 EPIMERASE"/>
    <property type="match status" value="1"/>
</dbReference>
<organism evidence="8 9">
    <name type="scientific">Pedobacter alpinus</name>
    <dbReference type="NCBI Taxonomy" id="1590643"/>
    <lineage>
        <taxon>Bacteria</taxon>
        <taxon>Pseudomonadati</taxon>
        <taxon>Bacteroidota</taxon>
        <taxon>Sphingobacteriia</taxon>
        <taxon>Sphingobacteriales</taxon>
        <taxon>Sphingobacteriaceae</taxon>
        <taxon>Pedobacter</taxon>
    </lineage>
</organism>
<dbReference type="EMBL" id="JBHULV010000023">
    <property type="protein sequence ID" value="MFD2731523.1"/>
    <property type="molecule type" value="Genomic_DNA"/>
</dbReference>
<evidence type="ECO:0000256" key="3">
    <source>
        <dbReference type="ARBA" id="ARBA00012098"/>
    </source>
</evidence>
<evidence type="ECO:0000313" key="8">
    <source>
        <dbReference type="EMBL" id="MFD2731523.1"/>
    </source>
</evidence>
<dbReference type="Proteomes" id="UP001597546">
    <property type="component" value="Unassembled WGS sequence"/>
</dbReference>
<dbReference type="InterPro" id="IPR011051">
    <property type="entry name" value="RmlC_Cupin_sf"/>
</dbReference>
<evidence type="ECO:0000256" key="6">
    <source>
        <dbReference type="ARBA" id="ARBA00031424"/>
    </source>
</evidence>
<name>A0ABW5TSP3_9SPHI</name>
<accession>A0ABW5TSP3</accession>
<dbReference type="Gene3D" id="2.60.120.10">
    <property type="entry name" value="Jelly Rolls"/>
    <property type="match status" value="1"/>
</dbReference>